<evidence type="ECO:0000313" key="2">
    <source>
        <dbReference type="Proteomes" id="UP000248132"/>
    </source>
</evidence>
<name>A0A318XJU8_9FIRM</name>
<dbReference type="AlphaFoldDB" id="A0A318XJU8"/>
<reference evidence="1 2" key="1">
    <citation type="submission" date="2018-06" db="EMBL/GenBank/DDBJ databases">
        <title>Genomic Encyclopedia of Type Strains, Phase I: the one thousand microbial genomes (KMG-I) project.</title>
        <authorList>
            <person name="Kyrpides N."/>
        </authorList>
    </citation>
    <scope>NUCLEOTIDE SEQUENCE [LARGE SCALE GENOMIC DNA]</scope>
    <source>
        <strain evidence="1 2">DSM 19573</strain>
    </source>
</reference>
<dbReference type="Proteomes" id="UP000248132">
    <property type="component" value="Unassembled WGS sequence"/>
</dbReference>
<keyword evidence="2" id="KW-1185">Reference proteome</keyword>
<gene>
    <name evidence="1" type="ORF">LY28_02832</name>
</gene>
<sequence length="172" mass="20587">MYKYNISKYNPAFRDSNWRYMKEDWTAISDIGKTFEGKILTVEDYIAIEDSYIKAIQTIFEFFNLKYLKVCDVRKSFGDDQFLDLISRRKVKYTSDTLEIYNIAESIEKLEYKDLDLFFRLMLREDIGAKIFYPRKLKIFICYDYLMGIHTSRSIEKIIPEIEALGLFVEAF</sequence>
<organism evidence="1 2">
    <name type="scientific">Ruminiclostridium sufflavum DSM 19573</name>
    <dbReference type="NCBI Taxonomy" id="1121337"/>
    <lineage>
        <taxon>Bacteria</taxon>
        <taxon>Bacillati</taxon>
        <taxon>Bacillota</taxon>
        <taxon>Clostridia</taxon>
        <taxon>Eubacteriales</taxon>
        <taxon>Oscillospiraceae</taxon>
        <taxon>Ruminiclostridium</taxon>
    </lineage>
</organism>
<dbReference type="EMBL" id="QKMR01000018">
    <property type="protein sequence ID" value="PYG86613.1"/>
    <property type="molecule type" value="Genomic_DNA"/>
</dbReference>
<accession>A0A318XJU8</accession>
<comment type="caution">
    <text evidence="1">The sequence shown here is derived from an EMBL/GenBank/DDBJ whole genome shotgun (WGS) entry which is preliminary data.</text>
</comment>
<evidence type="ECO:0000313" key="1">
    <source>
        <dbReference type="EMBL" id="PYG86613.1"/>
    </source>
</evidence>
<proteinExistence type="predicted"/>
<protein>
    <submittedName>
        <fullName evidence="1">Uncharacterized protein</fullName>
    </submittedName>
</protein>